<dbReference type="Proteomes" id="UP000012062">
    <property type="component" value="Unassembled WGS sequence"/>
</dbReference>
<dbReference type="GO" id="GO:0005886">
    <property type="term" value="C:plasma membrane"/>
    <property type="evidence" value="ECO:0007669"/>
    <property type="project" value="UniProtKB-SubCell"/>
</dbReference>
<dbReference type="EMBL" id="CAUM01000085">
    <property type="protein sequence ID" value="CCV06005.1"/>
    <property type="molecule type" value="Genomic_DNA"/>
</dbReference>
<dbReference type="Gene3D" id="1.20.58.340">
    <property type="entry name" value="Magnesium transport protein CorA, transmembrane region"/>
    <property type="match status" value="2"/>
</dbReference>
<organism evidence="13 14">
    <name type="scientific">Mesorhizobium metallidurans STM 2683</name>
    <dbReference type="NCBI Taxonomy" id="1297569"/>
    <lineage>
        <taxon>Bacteria</taxon>
        <taxon>Pseudomonadati</taxon>
        <taxon>Pseudomonadota</taxon>
        <taxon>Alphaproteobacteria</taxon>
        <taxon>Hyphomicrobiales</taxon>
        <taxon>Phyllobacteriaceae</taxon>
        <taxon>Mesorhizobium</taxon>
    </lineage>
</organism>
<keyword evidence="10 12" id="KW-0472">Membrane</keyword>
<keyword evidence="14" id="KW-1185">Reference proteome</keyword>
<dbReference type="eggNOG" id="COG0598">
    <property type="taxonomic scope" value="Bacteria"/>
</dbReference>
<dbReference type="AlphaFoldDB" id="M5EPC8"/>
<evidence type="ECO:0000256" key="4">
    <source>
        <dbReference type="ARBA" id="ARBA00022475"/>
    </source>
</evidence>
<dbReference type="GO" id="GO:0015087">
    <property type="term" value="F:cobalt ion transmembrane transporter activity"/>
    <property type="evidence" value="ECO:0007669"/>
    <property type="project" value="TreeGrafter"/>
</dbReference>
<keyword evidence="7" id="KW-0862">Zinc</keyword>
<evidence type="ECO:0000256" key="3">
    <source>
        <dbReference type="ARBA" id="ARBA00022448"/>
    </source>
</evidence>
<dbReference type="SUPFAM" id="SSF143865">
    <property type="entry name" value="CorA soluble domain-like"/>
    <property type="match status" value="1"/>
</dbReference>
<evidence type="ECO:0000256" key="1">
    <source>
        <dbReference type="ARBA" id="ARBA00004651"/>
    </source>
</evidence>
<dbReference type="SUPFAM" id="SSF144083">
    <property type="entry name" value="Magnesium transport protein CorA, transmembrane region"/>
    <property type="match status" value="1"/>
</dbReference>
<evidence type="ECO:0000256" key="11">
    <source>
        <dbReference type="SAM" id="MobiDB-lite"/>
    </source>
</evidence>
<dbReference type="InterPro" id="IPR045863">
    <property type="entry name" value="CorA_TM1_TM2"/>
</dbReference>
<feature type="region of interest" description="Disordered" evidence="11">
    <location>
        <begin position="280"/>
        <end position="366"/>
    </location>
</feature>
<feature type="compositionally biased region" description="Basic and acidic residues" evidence="11">
    <location>
        <begin position="320"/>
        <end position="338"/>
    </location>
</feature>
<keyword evidence="5" id="KW-0997">Cell inner membrane</keyword>
<evidence type="ECO:0000313" key="13">
    <source>
        <dbReference type="EMBL" id="CCV06005.1"/>
    </source>
</evidence>
<feature type="compositionally biased region" description="Basic residues" evidence="11">
    <location>
        <begin position="499"/>
        <end position="508"/>
    </location>
</feature>
<dbReference type="PANTHER" id="PTHR46494:SF3">
    <property type="entry name" value="ZINC TRANSPORT PROTEIN ZNTB"/>
    <property type="match status" value="1"/>
</dbReference>
<feature type="region of interest" description="Disordered" evidence="11">
    <location>
        <begin position="478"/>
        <end position="543"/>
    </location>
</feature>
<comment type="subcellular location">
    <subcellularLocation>
        <location evidence="1">Cell membrane</location>
        <topology evidence="1">Multi-pass membrane protein</topology>
    </subcellularLocation>
</comment>
<evidence type="ECO:0000256" key="12">
    <source>
        <dbReference type="SAM" id="Phobius"/>
    </source>
</evidence>
<evidence type="ECO:0000256" key="2">
    <source>
        <dbReference type="ARBA" id="ARBA00009765"/>
    </source>
</evidence>
<dbReference type="GO" id="GO:0000287">
    <property type="term" value="F:magnesium ion binding"/>
    <property type="evidence" value="ECO:0007669"/>
    <property type="project" value="TreeGrafter"/>
</dbReference>
<feature type="region of interest" description="Disordered" evidence="11">
    <location>
        <begin position="374"/>
        <end position="393"/>
    </location>
</feature>
<keyword evidence="9" id="KW-0406">Ion transport</keyword>
<gene>
    <name evidence="13" type="ORF">MESS2_200013</name>
</gene>
<name>M5EPC8_9HYPH</name>
<keyword evidence="6 12" id="KW-0812">Transmembrane</keyword>
<feature type="compositionally biased region" description="Basic and acidic residues" evidence="11">
    <location>
        <begin position="289"/>
        <end position="305"/>
    </location>
</feature>
<evidence type="ECO:0000256" key="8">
    <source>
        <dbReference type="ARBA" id="ARBA00022989"/>
    </source>
</evidence>
<keyword evidence="3" id="KW-0813">Transport</keyword>
<evidence type="ECO:0000256" key="5">
    <source>
        <dbReference type="ARBA" id="ARBA00022519"/>
    </source>
</evidence>
<proteinExistence type="inferred from homology"/>
<dbReference type="Pfam" id="PF01544">
    <property type="entry name" value="CorA"/>
    <property type="match status" value="1"/>
</dbReference>
<dbReference type="PANTHER" id="PTHR46494">
    <property type="entry name" value="CORA FAMILY METAL ION TRANSPORTER (EUROFUNG)"/>
    <property type="match status" value="1"/>
</dbReference>
<evidence type="ECO:0000256" key="6">
    <source>
        <dbReference type="ARBA" id="ARBA00022692"/>
    </source>
</evidence>
<feature type="compositionally biased region" description="Basic and acidic residues" evidence="11">
    <location>
        <begin position="524"/>
        <end position="543"/>
    </location>
</feature>
<keyword evidence="8 12" id="KW-1133">Transmembrane helix</keyword>
<feature type="transmembrane region" description="Helical" evidence="12">
    <location>
        <begin position="219"/>
        <end position="242"/>
    </location>
</feature>
<evidence type="ECO:0000256" key="9">
    <source>
        <dbReference type="ARBA" id="ARBA00023065"/>
    </source>
</evidence>
<dbReference type="InterPro" id="IPR002523">
    <property type="entry name" value="MgTranspt_CorA/ZnTranspt_ZntB"/>
</dbReference>
<dbReference type="GO" id="GO:0050897">
    <property type="term" value="F:cobalt ion binding"/>
    <property type="evidence" value="ECO:0007669"/>
    <property type="project" value="TreeGrafter"/>
</dbReference>
<evidence type="ECO:0000256" key="7">
    <source>
        <dbReference type="ARBA" id="ARBA00022833"/>
    </source>
</evidence>
<keyword evidence="4" id="KW-1003">Cell membrane</keyword>
<feature type="compositionally biased region" description="Basic and acidic residues" evidence="11">
    <location>
        <begin position="478"/>
        <end position="498"/>
    </location>
</feature>
<comment type="similarity">
    <text evidence="2">Belongs to the CorA metal ion transporter (MIT) (TC 1.A.35) family.</text>
</comment>
<reference evidence="13 14" key="1">
    <citation type="submission" date="2013-02" db="EMBL/GenBank/DDBJ databases">
        <authorList>
            <person name="Genoscope - CEA"/>
        </authorList>
    </citation>
    <scope>NUCLEOTIDE SEQUENCE [LARGE SCALE GENOMIC DNA]</scope>
    <source>
        <strain evidence="13 14">STM 2683</strain>
    </source>
</reference>
<evidence type="ECO:0000313" key="14">
    <source>
        <dbReference type="Proteomes" id="UP000012062"/>
    </source>
</evidence>
<feature type="compositionally biased region" description="Basic and acidic residues" evidence="11">
    <location>
        <begin position="347"/>
        <end position="366"/>
    </location>
</feature>
<comment type="caution">
    <text evidence="13">The sequence shown here is derived from an EMBL/GenBank/DDBJ whole genome shotgun (WGS) entry which is preliminary data.</text>
</comment>
<evidence type="ECO:0000256" key="10">
    <source>
        <dbReference type="ARBA" id="ARBA00023136"/>
    </source>
</evidence>
<evidence type="ECO:0008006" key="15">
    <source>
        <dbReference type="Google" id="ProtNLM"/>
    </source>
</evidence>
<dbReference type="Gene3D" id="3.30.460.20">
    <property type="entry name" value="CorA soluble domain-like"/>
    <property type="match status" value="1"/>
</dbReference>
<dbReference type="GO" id="GO:0015095">
    <property type="term" value="F:magnesium ion transmembrane transporter activity"/>
    <property type="evidence" value="ECO:0007669"/>
    <property type="project" value="TreeGrafter"/>
</dbReference>
<sequence>MRARHEIAADLALPSPVREAFLSASHGCHIDLEDDWLYGDLPDLRHDYSAEAGGLGHFRFALNDTTLVGARKQPLESVDNIRKAIENGSRKFRSPAELIEAVVGQSFDGMVAELTGLGDTLDGIEDRIVCDAWHNARQALVDARRRLVVIHRQMATLSNLFRHLDHSHRNDLPDTINDMAARLSHRAHTLYHDGEQLQARARLLQDELMAKLTTESNRLLYVLSVMTAVLLPMTVISGLFGMNVGGLPFLRLPASGSSPCFPSRWRPWFSSSLRGWAATSKASRSSLSRRGEHRPGVDRQRRPDEAEGDGLGAAEGFAENQHRDQENNGRRNILHDADGGEAQQPRAKREQQQRHGGDGAAADEQRGVDGIACCKMIPPAGDQEDDVGQRRHRQQKHFEQKALARADRQRLAEKAIGGEGKGQRQRHPGQLAGLNGQHRYRDCRQHHCCYLQSVQPLTKQQRADDNADQRVDVVAERGLDGAVDRDRPDIDAPIDRDQRRRQRRHRDGARRADCGLEVRGTAGPDKDGGGDRHRPHDAMRNDFRQRQMRDRLHIERQQPPQEIGAQRQEKAATGLGVVVQGECFGSHGPTLCASRPAKTIANY</sequence>
<dbReference type="InterPro" id="IPR045861">
    <property type="entry name" value="CorA_cytoplasmic_dom"/>
</dbReference>
<protein>
    <recommendedName>
        <fullName evidence="15">Mg2 transporter protein CorA family protein</fullName>
    </recommendedName>
</protein>
<accession>M5EPC8</accession>